<dbReference type="AlphaFoldDB" id="A0A9N7VFD9"/>
<protein>
    <submittedName>
        <fullName evidence="2">Uncharacterized protein</fullName>
    </submittedName>
</protein>
<keyword evidence="3" id="KW-1185">Reference proteome</keyword>
<evidence type="ECO:0000256" key="1">
    <source>
        <dbReference type="SAM" id="MobiDB-lite"/>
    </source>
</evidence>
<gene>
    <name evidence="2" type="ORF">PLEPLA_LOCUS36083</name>
</gene>
<name>A0A9N7VFD9_PLEPL</name>
<evidence type="ECO:0000313" key="3">
    <source>
        <dbReference type="Proteomes" id="UP001153269"/>
    </source>
</evidence>
<dbReference type="Proteomes" id="UP001153269">
    <property type="component" value="Unassembled WGS sequence"/>
</dbReference>
<organism evidence="2 3">
    <name type="scientific">Pleuronectes platessa</name>
    <name type="common">European plaice</name>
    <dbReference type="NCBI Taxonomy" id="8262"/>
    <lineage>
        <taxon>Eukaryota</taxon>
        <taxon>Metazoa</taxon>
        <taxon>Chordata</taxon>
        <taxon>Craniata</taxon>
        <taxon>Vertebrata</taxon>
        <taxon>Euteleostomi</taxon>
        <taxon>Actinopterygii</taxon>
        <taxon>Neopterygii</taxon>
        <taxon>Teleostei</taxon>
        <taxon>Neoteleostei</taxon>
        <taxon>Acanthomorphata</taxon>
        <taxon>Carangaria</taxon>
        <taxon>Pleuronectiformes</taxon>
        <taxon>Pleuronectoidei</taxon>
        <taxon>Pleuronectidae</taxon>
        <taxon>Pleuronectes</taxon>
    </lineage>
</organism>
<proteinExistence type="predicted"/>
<comment type="caution">
    <text evidence="2">The sequence shown here is derived from an EMBL/GenBank/DDBJ whole genome shotgun (WGS) entry which is preliminary data.</text>
</comment>
<evidence type="ECO:0000313" key="2">
    <source>
        <dbReference type="EMBL" id="CAB1448429.1"/>
    </source>
</evidence>
<sequence length="112" mass="12559">MSNKSFHQPRAMPALARKTRRWSGDGGPPCSSAATCNLESTDCALRRDLSEWRCNWPYPVIDGCSTCVTHRRQDAGGLSHNMRLIVESIKPQSQEEMLLTGMQELGRISRLI</sequence>
<reference evidence="2" key="1">
    <citation type="submission" date="2020-03" db="EMBL/GenBank/DDBJ databases">
        <authorList>
            <person name="Weist P."/>
        </authorList>
    </citation>
    <scope>NUCLEOTIDE SEQUENCE</scope>
</reference>
<dbReference type="EMBL" id="CADEAL010003978">
    <property type="protein sequence ID" value="CAB1448429.1"/>
    <property type="molecule type" value="Genomic_DNA"/>
</dbReference>
<feature type="region of interest" description="Disordered" evidence="1">
    <location>
        <begin position="1"/>
        <end position="27"/>
    </location>
</feature>
<accession>A0A9N7VFD9</accession>